<keyword evidence="2" id="KW-1185">Reference proteome</keyword>
<name>A0ACB8A3S7_9AGAM</name>
<dbReference type="Proteomes" id="UP000790377">
    <property type="component" value="Unassembled WGS sequence"/>
</dbReference>
<evidence type="ECO:0000313" key="1">
    <source>
        <dbReference type="EMBL" id="KAH7907826.1"/>
    </source>
</evidence>
<evidence type="ECO:0000313" key="2">
    <source>
        <dbReference type="Proteomes" id="UP000790377"/>
    </source>
</evidence>
<sequence length="591" mass="66514">MASRTPTSLDSWASKYAHPVSPHEWPTQLWESAWKDQADIFSWENVVRDNQPVPASELRVPSRMCVIRGSENELGTRFGARDGYMKSDYIIIAQQLVKYATDQDQSSDPMEVDEVDEDLEERLPTNPFVQANMDKPLIMQVCGSPGNGKSLFLHVLLRLRLSAMLPTLLQFNNGACYLFTDLGVHIIGPSTLARESSLAQDLGRLIPDAWCLVDSNVDMPIPSSFTRYSGLTIVQAASPRADRLDWVGKYSRPVKEFYMRPFNLTEAIVARGMQISARLPSERQLQLWYDRYAPSARLAYGRAARIDDYEASLQRKLTRTIGNSTLSLLSLFRNASSFSNVDEVSHEVFTFFPTSDTAAVSCHIPTRHLAGKVVEALCAVTDAKRAEIYRTFLRVPGLQAAAGYLMEELANNILPLGGTPWRLWKLERAKQHTTHTTQHWTVNPKSNALWFTIQKKNHLPTMTISRTKSTSSSATLLRLEPQTYDTDTFKSPGKLKNGYFYTPKAPNQATFDSFIYQDGTAYLLQYTVAKHLHDVKAKGLEFIKGLGVTHIIYIGVVPSGQRPTIIINKSTAKKYKDLITDFYLLDFDPPA</sequence>
<dbReference type="EMBL" id="MU267868">
    <property type="protein sequence ID" value="KAH7907826.1"/>
    <property type="molecule type" value="Genomic_DNA"/>
</dbReference>
<proteinExistence type="predicted"/>
<organism evidence="1 2">
    <name type="scientific">Hygrophoropsis aurantiaca</name>
    <dbReference type="NCBI Taxonomy" id="72124"/>
    <lineage>
        <taxon>Eukaryota</taxon>
        <taxon>Fungi</taxon>
        <taxon>Dikarya</taxon>
        <taxon>Basidiomycota</taxon>
        <taxon>Agaricomycotina</taxon>
        <taxon>Agaricomycetes</taxon>
        <taxon>Agaricomycetidae</taxon>
        <taxon>Boletales</taxon>
        <taxon>Coniophorineae</taxon>
        <taxon>Hygrophoropsidaceae</taxon>
        <taxon>Hygrophoropsis</taxon>
    </lineage>
</organism>
<reference evidence="1" key="1">
    <citation type="journal article" date="2021" name="New Phytol.">
        <title>Evolutionary innovations through gain and loss of genes in the ectomycorrhizal Boletales.</title>
        <authorList>
            <person name="Wu G."/>
            <person name="Miyauchi S."/>
            <person name="Morin E."/>
            <person name="Kuo A."/>
            <person name="Drula E."/>
            <person name="Varga T."/>
            <person name="Kohler A."/>
            <person name="Feng B."/>
            <person name="Cao Y."/>
            <person name="Lipzen A."/>
            <person name="Daum C."/>
            <person name="Hundley H."/>
            <person name="Pangilinan J."/>
            <person name="Johnson J."/>
            <person name="Barry K."/>
            <person name="LaButti K."/>
            <person name="Ng V."/>
            <person name="Ahrendt S."/>
            <person name="Min B."/>
            <person name="Choi I.G."/>
            <person name="Park H."/>
            <person name="Plett J.M."/>
            <person name="Magnuson J."/>
            <person name="Spatafora J.W."/>
            <person name="Nagy L.G."/>
            <person name="Henrissat B."/>
            <person name="Grigoriev I.V."/>
            <person name="Yang Z.L."/>
            <person name="Xu J."/>
            <person name="Martin F.M."/>
        </authorList>
    </citation>
    <scope>NUCLEOTIDE SEQUENCE</scope>
    <source>
        <strain evidence="1">ATCC 28755</strain>
    </source>
</reference>
<protein>
    <submittedName>
        <fullName evidence="1">Uncharacterized protein</fullName>
    </submittedName>
</protein>
<accession>A0ACB8A3S7</accession>
<gene>
    <name evidence="1" type="ORF">BJ138DRAFT_438402</name>
</gene>
<comment type="caution">
    <text evidence="1">The sequence shown here is derived from an EMBL/GenBank/DDBJ whole genome shotgun (WGS) entry which is preliminary data.</text>
</comment>